<sequence>IQTFSPPEPNIDSPFSYWLNSAKSTNQLAPMVLDVFSIPTMSADPERLVSSSKRVLKDT</sequence>
<evidence type="ECO:0000313" key="2">
    <source>
        <dbReference type="EMBL" id="PWW75426.1"/>
    </source>
</evidence>
<accession>A0A317SPQ1</accession>
<dbReference type="GO" id="GO:0046983">
    <property type="term" value="F:protein dimerization activity"/>
    <property type="evidence" value="ECO:0007669"/>
    <property type="project" value="InterPro"/>
</dbReference>
<dbReference type="OrthoDB" id="4969634at2759"/>
<keyword evidence="3" id="KW-1185">Reference proteome</keyword>
<feature type="domain" description="HAT C-terminal dimerisation" evidence="1">
    <location>
        <begin position="13"/>
        <end position="57"/>
    </location>
</feature>
<gene>
    <name evidence="2" type="ORF">C7212DRAFT_202749</name>
</gene>
<dbReference type="InterPro" id="IPR008906">
    <property type="entry name" value="HATC_C_dom"/>
</dbReference>
<evidence type="ECO:0000259" key="1">
    <source>
        <dbReference type="Pfam" id="PF05699"/>
    </source>
</evidence>
<dbReference type="AlphaFoldDB" id="A0A317SPQ1"/>
<proteinExistence type="predicted"/>
<protein>
    <recommendedName>
        <fullName evidence="1">HAT C-terminal dimerisation domain-containing protein</fullName>
    </recommendedName>
</protein>
<feature type="non-terminal residue" evidence="2">
    <location>
        <position position="1"/>
    </location>
</feature>
<reference evidence="2 3" key="1">
    <citation type="submission" date="2018-03" db="EMBL/GenBank/DDBJ databases">
        <title>Genomes of Pezizomycetes fungi and the evolution of truffles.</title>
        <authorList>
            <person name="Murat C."/>
            <person name="Payen T."/>
            <person name="Noel B."/>
            <person name="Kuo A."/>
            <person name="Martin F.M."/>
        </authorList>
    </citation>
    <scope>NUCLEOTIDE SEQUENCE [LARGE SCALE GENOMIC DNA]</scope>
    <source>
        <strain evidence="2">091103-1</strain>
    </source>
</reference>
<dbReference type="Pfam" id="PF05699">
    <property type="entry name" value="Dimer_Tnp_hAT"/>
    <property type="match status" value="1"/>
</dbReference>
<evidence type="ECO:0000313" key="3">
    <source>
        <dbReference type="Proteomes" id="UP000246991"/>
    </source>
</evidence>
<organism evidence="2 3">
    <name type="scientific">Tuber magnatum</name>
    <name type="common">white Piedmont truffle</name>
    <dbReference type="NCBI Taxonomy" id="42249"/>
    <lineage>
        <taxon>Eukaryota</taxon>
        <taxon>Fungi</taxon>
        <taxon>Dikarya</taxon>
        <taxon>Ascomycota</taxon>
        <taxon>Pezizomycotina</taxon>
        <taxon>Pezizomycetes</taxon>
        <taxon>Pezizales</taxon>
        <taxon>Tuberaceae</taxon>
        <taxon>Tuber</taxon>
    </lineage>
</organism>
<name>A0A317SPQ1_9PEZI</name>
<comment type="caution">
    <text evidence="2">The sequence shown here is derived from an EMBL/GenBank/DDBJ whole genome shotgun (WGS) entry which is preliminary data.</text>
</comment>
<dbReference type="Proteomes" id="UP000246991">
    <property type="component" value="Unassembled WGS sequence"/>
</dbReference>
<dbReference type="EMBL" id="PYWC01000046">
    <property type="protein sequence ID" value="PWW75426.1"/>
    <property type="molecule type" value="Genomic_DNA"/>
</dbReference>